<evidence type="ECO:0000259" key="2">
    <source>
        <dbReference type="PROSITE" id="PS50222"/>
    </source>
</evidence>
<organism evidence="3 4">
    <name type="scientific">Perkinsus chesapeaki</name>
    <name type="common">Clam parasite</name>
    <name type="synonym">Perkinsus andrewsi</name>
    <dbReference type="NCBI Taxonomy" id="330153"/>
    <lineage>
        <taxon>Eukaryota</taxon>
        <taxon>Sar</taxon>
        <taxon>Alveolata</taxon>
        <taxon>Perkinsozoa</taxon>
        <taxon>Perkinsea</taxon>
        <taxon>Perkinsida</taxon>
        <taxon>Perkinsidae</taxon>
        <taxon>Perkinsus</taxon>
    </lineage>
</organism>
<keyword evidence="1" id="KW-0106">Calcium</keyword>
<protein>
    <recommendedName>
        <fullName evidence="2">EF-hand domain-containing protein</fullName>
    </recommendedName>
</protein>
<gene>
    <name evidence="3" type="ORF">FOL47_009320</name>
</gene>
<accession>A0A7J6L9E6</accession>
<dbReference type="Pfam" id="PF13833">
    <property type="entry name" value="EF-hand_8"/>
    <property type="match status" value="1"/>
</dbReference>
<dbReference type="SUPFAM" id="SSF52058">
    <property type="entry name" value="L domain-like"/>
    <property type="match status" value="1"/>
</dbReference>
<reference evidence="3 4" key="1">
    <citation type="submission" date="2020-04" db="EMBL/GenBank/DDBJ databases">
        <title>Perkinsus chesapeaki whole genome sequence.</title>
        <authorList>
            <person name="Bogema D.R."/>
        </authorList>
    </citation>
    <scope>NUCLEOTIDE SEQUENCE [LARGE SCALE GENOMIC DNA]</scope>
    <source>
        <strain evidence="3">ATCC PRA-425</strain>
    </source>
</reference>
<dbReference type="EMBL" id="JAAPAO010000641">
    <property type="protein sequence ID" value="KAF4655720.1"/>
    <property type="molecule type" value="Genomic_DNA"/>
</dbReference>
<name>A0A7J6L9E6_PERCH</name>
<feature type="domain" description="EF-hand" evidence="2">
    <location>
        <begin position="65"/>
        <end position="100"/>
    </location>
</feature>
<dbReference type="SUPFAM" id="SSF47473">
    <property type="entry name" value="EF-hand"/>
    <property type="match status" value="1"/>
</dbReference>
<dbReference type="PROSITE" id="PS00018">
    <property type="entry name" value="EF_HAND_1"/>
    <property type="match status" value="2"/>
</dbReference>
<dbReference type="Proteomes" id="UP000591131">
    <property type="component" value="Unassembled WGS sequence"/>
</dbReference>
<comment type="caution">
    <text evidence="3">The sequence shown here is derived from an EMBL/GenBank/DDBJ whole genome shotgun (WGS) entry which is preliminary data.</text>
</comment>
<dbReference type="InterPro" id="IPR018247">
    <property type="entry name" value="EF_Hand_1_Ca_BS"/>
</dbReference>
<dbReference type="GO" id="GO:0005509">
    <property type="term" value="F:calcium ion binding"/>
    <property type="evidence" value="ECO:0007669"/>
    <property type="project" value="InterPro"/>
</dbReference>
<evidence type="ECO:0000256" key="1">
    <source>
        <dbReference type="ARBA" id="ARBA00022837"/>
    </source>
</evidence>
<dbReference type="PROSITE" id="PS50222">
    <property type="entry name" value="EF_HAND_2"/>
    <property type="match status" value="2"/>
</dbReference>
<sequence length="561" mass="63109">IEHIFYIIDEKKKEGKINETEIIDFLQYEEAPYVGEGEDIDNHKQHLRTLRIKRNFQLACRSLGVGQEFVKKAFYAYDKDGSGNLSFSEFRTGLRFDLKISRWEMKEADIVYMFKILDRDRSGNVDVEELVSFLSEGMKKGEQKMGVSESMRDLSLLWHAVESGARTVPRSIRHETPLTMSSTPKGVPSAAELLARKQATALYIAFGEPLDSMPLIHLVDLRGLTGPPTWSELQLLQTLAIGEDQLVHFNYFTLPNLRSITIFPTLVNCPGLDLCPLISRFLTPRLQTLSLKGFYCDTLIGAIESVEEWPPQVDKLILSHDGTSCQGSSWNLWGVISFAFPGLRKISAVPSGTWRRVNTDCQLLMTKRQIEFMPRISEVEVKGPPPAFTIDNSTLQYRLTSLSITDCPISPTLINSLWEAASFPYLRRLSLLGPTYGTVGSALALKITQRGFLPALENLSLHLTKWKELEGARRHCGVHTDIGISFLRILLKLFEAGQIPPHHRLRVVVTTAVKCPTDGAALLHERLGNGILPKLRVLKIKSEDGRYRIFDNTSQSSNAVL</sequence>
<evidence type="ECO:0000313" key="4">
    <source>
        <dbReference type="Proteomes" id="UP000591131"/>
    </source>
</evidence>
<dbReference type="CDD" id="cd00051">
    <property type="entry name" value="EFh"/>
    <property type="match status" value="1"/>
</dbReference>
<dbReference type="InterPro" id="IPR011992">
    <property type="entry name" value="EF-hand-dom_pair"/>
</dbReference>
<dbReference type="AlphaFoldDB" id="A0A7J6L9E6"/>
<dbReference type="OrthoDB" id="446877at2759"/>
<proteinExistence type="predicted"/>
<dbReference type="Pfam" id="PF13202">
    <property type="entry name" value="EF-hand_5"/>
    <property type="match status" value="1"/>
</dbReference>
<dbReference type="SMART" id="SM00054">
    <property type="entry name" value="EFh"/>
    <property type="match status" value="2"/>
</dbReference>
<evidence type="ECO:0000313" key="3">
    <source>
        <dbReference type="EMBL" id="KAF4655720.1"/>
    </source>
</evidence>
<dbReference type="Gene3D" id="1.10.238.10">
    <property type="entry name" value="EF-hand"/>
    <property type="match status" value="1"/>
</dbReference>
<keyword evidence="4" id="KW-1185">Reference proteome</keyword>
<dbReference type="InterPro" id="IPR002048">
    <property type="entry name" value="EF_hand_dom"/>
</dbReference>
<feature type="non-terminal residue" evidence="3">
    <location>
        <position position="1"/>
    </location>
</feature>
<feature type="domain" description="EF-hand" evidence="2">
    <location>
        <begin position="105"/>
        <end position="140"/>
    </location>
</feature>